<feature type="compositionally biased region" description="Pro residues" evidence="1">
    <location>
        <begin position="310"/>
        <end position="331"/>
    </location>
</feature>
<feature type="compositionally biased region" description="Basic and acidic residues" evidence="1">
    <location>
        <begin position="928"/>
        <end position="938"/>
    </location>
</feature>
<evidence type="ECO:0000313" key="3">
    <source>
        <dbReference type="EnsemblMetazoa" id="XP_019753649.1"/>
    </source>
</evidence>
<dbReference type="Proteomes" id="UP000019118">
    <property type="component" value="Unassembled WGS sequence"/>
</dbReference>
<dbReference type="AlphaFoldDB" id="A0AAR5NXH0"/>
<dbReference type="GeneID" id="109532941"/>
<keyword evidence="2" id="KW-0732">Signal</keyword>
<sequence length="951" mass="100007">MWSQQVFVALLSACLTLQHVVAVVNNGQNKKNEESLKTVAETKESDKANENAGDLVAESSETSNRRDASILDSYGVPSLTSASGASVNLPIPVYGVPNAPSNNVVYPGPPPDIPPPPPKISPAPLYGPPKLGNVYGVPQLPPITKGYGAPLNIKYGAPAYPLNQFSFNLSPPKPIYGPPKGVYGPPVKPLKYHKYPPKNFNFRPPKPVYGAPIISGFKDNFNYNKIKSNNYLNTKNFNNIFASNVLNNNAFSTNSFSNLYSGVSSLNHQYGAPILPPKVQFGGHNVGISTQYGVPEKVIESGPPLTAYGPPQPSSNPKPPHPGAPAPPTPPDIKYDGWQPIPGLVSKRPEEEIHHITAEGSGYHDLSPPPLGNGHNQLGNSYGAPAVTLDVSHGNGLSDSYGVSLNAITGSKGVSDSYSAPLGTVTGSGGIVASSGDEAHHAGSHSSSHSNSHGINLDLSSVGGAHGSDIQAVKSVEYNISPQGHSGGNGHQISDVYGVPHADAFSSSNSYNSLESASQTYKGSFNSHSHKSSHFANSDIGLIPPSGIYGAPPSNQYGTPLYTNSNYKTSSRPGFYADAGKGHSYLPPVQPLKSYGVPSGSTAISFQNVAHGSATAGIDLQHSGLNIEGASALPLTSYNVPLGTIDGNYALPESNGDISVSLDFSHPPLTIDLTDGKQDRDCYNKQQLQVPSLAYGVPSADSYTSSLSSLTTNIATSHAQSIVPPSSYGAPDLVPPQAQISVPSSQYGVPDLAHSASFKTEAKVNSVAESEETHGKNYGKSVAASFGPNSELVESQSLDLNNIPIQGNLGSYTLQIQSADGAPGQVPHTQVLNEGLLQSILQAIEQPGKQGQNTKYPIVLQPSVERNNYSINETISNLDGSSPQASEISEVIVEAPKDSNLGDKSDNVDSEESLQLLDTSNIALYYKNDDDSKKVDAEEKADENSVDNESN</sequence>
<organism evidence="3 4">
    <name type="scientific">Dendroctonus ponderosae</name>
    <name type="common">Mountain pine beetle</name>
    <dbReference type="NCBI Taxonomy" id="77166"/>
    <lineage>
        <taxon>Eukaryota</taxon>
        <taxon>Metazoa</taxon>
        <taxon>Ecdysozoa</taxon>
        <taxon>Arthropoda</taxon>
        <taxon>Hexapoda</taxon>
        <taxon>Insecta</taxon>
        <taxon>Pterygota</taxon>
        <taxon>Neoptera</taxon>
        <taxon>Endopterygota</taxon>
        <taxon>Coleoptera</taxon>
        <taxon>Polyphaga</taxon>
        <taxon>Cucujiformia</taxon>
        <taxon>Curculionidae</taxon>
        <taxon>Scolytinae</taxon>
        <taxon>Dendroctonus</taxon>
    </lineage>
</organism>
<feature type="chain" id="PRO_5043479238" evidence="2">
    <location>
        <begin position="23"/>
        <end position="951"/>
    </location>
</feature>
<dbReference type="EnsemblMetazoa" id="XM_019898090.1">
    <property type="protein sequence ID" value="XP_019753649.1"/>
    <property type="gene ID" value="LOC109532941"/>
</dbReference>
<feature type="compositionally biased region" description="Low complexity" evidence="1">
    <location>
        <begin position="444"/>
        <end position="454"/>
    </location>
</feature>
<dbReference type="KEGG" id="dpa:109532941"/>
<feature type="compositionally biased region" description="Acidic residues" evidence="1">
    <location>
        <begin position="939"/>
        <end position="951"/>
    </location>
</feature>
<feature type="region of interest" description="Disordered" evidence="1">
    <location>
        <begin position="429"/>
        <end position="460"/>
    </location>
</feature>
<evidence type="ECO:0000256" key="1">
    <source>
        <dbReference type="SAM" id="MobiDB-lite"/>
    </source>
</evidence>
<feature type="region of interest" description="Disordered" evidence="1">
    <location>
        <begin position="299"/>
        <end position="335"/>
    </location>
</feature>
<name>A0AAR5NXH0_DENPD</name>
<feature type="signal peptide" evidence="2">
    <location>
        <begin position="1"/>
        <end position="22"/>
    </location>
</feature>
<feature type="region of interest" description="Disordered" evidence="1">
    <location>
        <begin position="41"/>
        <end position="68"/>
    </location>
</feature>
<accession>A0AAR5NXH0</accession>
<proteinExistence type="predicted"/>
<protein>
    <submittedName>
        <fullName evidence="3">Uncharacterized protein</fullName>
    </submittedName>
</protein>
<feature type="region of interest" description="Disordered" evidence="1">
    <location>
        <begin position="360"/>
        <end position="379"/>
    </location>
</feature>
<evidence type="ECO:0000256" key="2">
    <source>
        <dbReference type="SAM" id="SignalP"/>
    </source>
</evidence>
<reference evidence="4" key="1">
    <citation type="journal article" date="2013" name="Genome Biol.">
        <title>Draft genome of the mountain pine beetle, Dendroctonus ponderosae Hopkins, a major forest pest.</title>
        <authorList>
            <person name="Keeling C.I."/>
            <person name="Yuen M.M."/>
            <person name="Liao N.Y."/>
            <person name="Docking T.R."/>
            <person name="Chan S.K."/>
            <person name="Taylor G.A."/>
            <person name="Palmquist D.L."/>
            <person name="Jackman S.D."/>
            <person name="Nguyen A."/>
            <person name="Li M."/>
            <person name="Henderson H."/>
            <person name="Janes J.K."/>
            <person name="Zhao Y."/>
            <person name="Pandoh P."/>
            <person name="Moore R."/>
            <person name="Sperling F.A."/>
            <person name="Huber D.P."/>
            <person name="Birol I."/>
            <person name="Jones S.J."/>
            <person name="Bohlmann J."/>
        </authorList>
    </citation>
    <scope>NUCLEOTIDE SEQUENCE</scope>
</reference>
<dbReference type="RefSeq" id="XP_019753649.1">
    <property type="nucleotide sequence ID" value="XM_019898090.2"/>
</dbReference>
<keyword evidence="4" id="KW-1185">Reference proteome</keyword>
<evidence type="ECO:0000313" key="4">
    <source>
        <dbReference type="Proteomes" id="UP000019118"/>
    </source>
</evidence>
<feature type="region of interest" description="Disordered" evidence="1">
    <location>
        <begin position="928"/>
        <end position="951"/>
    </location>
</feature>
<reference evidence="3" key="2">
    <citation type="submission" date="2024-08" db="UniProtKB">
        <authorList>
            <consortium name="EnsemblMetazoa"/>
        </authorList>
    </citation>
    <scope>IDENTIFICATION</scope>
</reference>